<name>A0ABD2P0N0_9CUCU</name>
<dbReference type="AlphaFoldDB" id="A0ABD2P0N0"/>
<evidence type="ECO:0000256" key="1">
    <source>
        <dbReference type="SAM" id="Coils"/>
    </source>
</evidence>
<proteinExistence type="predicted"/>
<protein>
    <submittedName>
        <fullName evidence="2">Uncharacterized protein</fullName>
    </submittedName>
</protein>
<dbReference type="EMBL" id="JABFTP020000165">
    <property type="protein sequence ID" value="KAL3284515.1"/>
    <property type="molecule type" value="Genomic_DNA"/>
</dbReference>
<keyword evidence="3" id="KW-1185">Reference proteome</keyword>
<sequence length="150" mass="17077">MGDFSETQKNYLKNLLGSFSLSINGKCEELETSIGAKLNQIESDISEKFKAYENRVNELEAQDEQLRYEIECLDKKQRKNNLIIHGVQLNGESSGDEIVNIIKNEVQVNICSEDIKDSFKLGNRDKGTILVELASFKQKSEIIKNSFKLK</sequence>
<accession>A0ABD2P0N0</accession>
<gene>
    <name evidence="2" type="ORF">HHI36_018673</name>
</gene>
<feature type="coiled-coil region" evidence="1">
    <location>
        <begin position="42"/>
        <end position="76"/>
    </location>
</feature>
<reference evidence="2 3" key="1">
    <citation type="journal article" date="2021" name="BMC Biol.">
        <title>Horizontally acquired antibacterial genes associated with adaptive radiation of ladybird beetles.</title>
        <authorList>
            <person name="Li H.S."/>
            <person name="Tang X.F."/>
            <person name="Huang Y.H."/>
            <person name="Xu Z.Y."/>
            <person name="Chen M.L."/>
            <person name="Du X.Y."/>
            <person name="Qiu B.Y."/>
            <person name="Chen P.T."/>
            <person name="Zhang W."/>
            <person name="Slipinski A."/>
            <person name="Escalona H.E."/>
            <person name="Waterhouse R.M."/>
            <person name="Zwick A."/>
            <person name="Pang H."/>
        </authorList>
    </citation>
    <scope>NUCLEOTIDE SEQUENCE [LARGE SCALE GENOMIC DNA]</scope>
    <source>
        <strain evidence="2">SYSU2018</strain>
    </source>
</reference>
<keyword evidence="1" id="KW-0175">Coiled coil</keyword>
<evidence type="ECO:0000313" key="3">
    <source>
        <dbReference type="Proteomes" id="UP001516400"/>
    </source>
</evidence>
<dbReference type="Proteomes" id="UP001516400">
    <property type="component" value="Unassembled WGS sequence"/>
</dbReference>
<organism evidence="2 3">
    <name type="scientific">Cryptolaemus montrouzieri</name>
    <dbReference type="NCBI Taxonomy" id="559131"/>
    <lineage>
        <taxon>Eukaryota</taxon>
        <taxon>Metazoa</taxon>
        <taxon>Ecdysozoa</taxon>
        <taxon>Arthropoda</taxon>
        <taxon>Hexapoda</taxon>
        <taxon>Insecta</taxon>
        <taxon>Pterygota</taxon>
        <taxon>Neoptera</taxon>
        <taxon>Endopterygota</taxon>
        <taxon>Coleoptera</taxon>
        <taxon>Polyphaga</taxon>
        <taxon>Cucujiformia</taxon>
        <taxon>Coccinelloidea</taxon>
        <taxon>Coccinellidae</taxon>
        <taxon>Scymninae</taxon>
        <taxon>Scymnini</taxon>
        <taxon>Cryptolaemus</taxon>
    </lineage>
</organism>
<evidence type="ECO:0000313" key="2">
    <source>
        <dbReference type="EMBL" id="KAL3284515.1"/>
    </source>
</evidence>
<comment type="caution">
    <text evidence="2">The sequence shown here is derived from an EMBL/GenBank/DDBJ whole genome shotgun (WGS) entry which is preliminary data.</text>
</comment>